<dbReference type="WBParaSite" id="SBAD_0000540101-mRNA-1">
    <property type="protein sequence ID" value="SBAD_0000540101-mRNA-1"/>
    <property type="gene ID" value="SBAD_0000540101"/>
</dbReference>
<dbReference type="Proteomes" id="UP000270296">
    <property type="component" value="Unassembled WGS sequence"/>
</dbReference>
<reference evidence="3" key="1">
    <citation type="submission" date="2016-06" db="UniProtKB">
        <authorList>
            <consortium name="WormBaseParasite"/>
        </authorList>
    </citation>
    <scope>IDENTIFICATION</scope>
</reference>
<evidence type="ECO:0000313" key="3">
    <source>
        <dbReference type="WBParaSite" id="SBAD_0000540101-mRNA-1"/>
    </source>
</evidence>
<evidence type="ECO:0000313" key="2">
    <source>
        <dbReference type="Proteomes" id="UP000270296"/>
    </source>
</evidence>
<keyword evidence="2" id="KW-1185">Reference proteome</keyword>
<reference evidence="1 2" key="2">
    <citation type="submission" date="2018-11" db="EMBL/GenBank/DDBJ databases">
        <authorList>
            <consortium name="Pathogen Informatics"/>
        </authorList>
    </citation>
    <scope>NUCLEOTIDE SEQUENCE [LARGE SCALE GENOMIC DNA]</scope>
</reference>
<dbReference type="AlphaFoldDB" id="A0A183INJ4"/>
<protein>
    <submittedName>
        <fullName evidence="3">Transposase</fullName>
    </submittedName>
</protein>
<accession>A0A183INJ4</accession>
<dbReference type="EMBL" id="UZAM01008813">
    <property type="protein sequence ID" value="VDP06524.1"/>
    <property type="molecule type" value="Genomic_DNA"/>
</dbReference>
<name>A0A183INJ4_9BILA</name>
<organism evidence="3">
    <name type="scientific">Soboliphyme baturini</name>
    <dbReference type="NCBI Taxonomy" id="241478"/>
    <lineage>
        <taxon>Eukaryota</taxon>
        <taxon>Metazoa</taxon>
        <taxon>Ecdysozoa</taxon>
        <taxon>Nematoda</taxon>
        <taxon>Enoplea</taxon>
        <taxon>Dorylaimia</taxon>
        <taxon>Dioctophymatida</taxon>
        <taxon>Dioctophymatoidea</taxon>
        <taxon>Soboliphymatidae</taxon>
        <taxon>Soboliphyme</taxon>
    </lineage>
</organism>
<gene>
    <name evidence="1" type="ORF">SBAD_LOCUS5190</name>
</gene>
<proteinExistence type="predicted"/>
<sequence length="168" mass="19268">MTNVPSERRPATCANLKAAARRSDTVKRHVRARNETPWRRETALNFTRILAAAAPVEFQRAGLRDHRVAERVSKRRRRFFPSYRVVVKIGRLKKNEVPLSSMQLTPLRHAGGLAELIDLRGVGKVVRFRAKEWTSQIPRRLSSLSWFGEFSFPAAYTGKTLPYTAYAY</sequence>
<evidence type="ECO:0000313" key="1">
    <source>
        <dbReference type="EMBL" id="VDP06524.1"/>
    </source>
</evidence>